<dbReference type="FunFam" id="3.40.50.980:FF:000002">
    <property type="entry name" value="Enterobactin synthetase component F"/>
    <property type="match status" value="1"/>
</dbReference>
<keyword evidence="3" id="KW-0596">Phosphopantetheine</keyword>
<dbReference type="PROSITE" id="PS50075">
    <property type="entry name" value="CARRIER"/>
    <property type="match status" value="2"/>
</dbReference>
<dbReference type="GO" id="GO:0044550">
    <property type="term" value="P:secondary metabolite biosynthetic process"/>
    <property type="evidence" value="ECO:0007669"/>
    <property type="project" value="UniProtKB-ARBA"/>
</dbReference>
<dbReference type="Gene3D" id="3.40.50.12780">
    <property type="entry name" value="N-terminal domain of ligase-like"/>
    <property type="match status" value="1"/>
</dbReference>
<dbReference type="InterPro" id="IPR025110">
    <property type="entry name" value="AMP-bd_C"/>
</dbReference>
<evidence type="ECO:0000256" key="5">
    <source>
        <dbReference type="ARBA" id="ARBA00022598"/>
    </source>
</evidence>
<comment type="caution">
    <text evidence="7">The sequence shown here is derived from an EMBL/GenBank/DDBJ whole genome shotgun (WGS) entry which is preliminary data.</text>
</comment>
<dbReference type="GO" id="GO:0008610">
    <property type="term" value="P:lipid biosynthetic process"/>
    <property type="evidence" value="ECO:0007669"/>
    <property type="project" value="UniProtKB-ARBA"/>
</dbReference>
<dbReference type="SUPFAM" id="SSF53474">
    <property type="entry name" value="alpha/beta-Hydrolases"/>
    <property type="match status" value="1"/>
</dbReference>
<dbReference type="Gene3D" id="3.30.300.30">
    <property type="match status" value="2"/>
</dbReference>
<dbReference type="FunFam" id="2.30.38.10:FF:000001">
    <property type="entry name" value="Non-ribosomal peptide synthetase PvdI"/>
    <property type="match status" value="2"/>
</dbReference>
<dbReference type="GO" id="GO:0016874">
    <property type="term" value="F:ligase activity"/>
    <property type="evidence" value="ECO:0007669"/>
    <property type="project" value="UniProtKB-KW"/>
</dbReference>
<dbReference type="InterPro" id="IPR045851">
    <property type="entry name" value="AMP-bd_C_sf"/>
</dbReference>
<dbReference type="InterPro" id="IPR000873">
    <property type="entry name" value="AMP-dep_synth/lig_dom"/>
</dbReference>
<dbReference type="InterPro" id="IPR020806">
    <property type="entry name" value="PKS_PP-bd"/>
</dbReference>
<dbReference type="FunFam" id="3.30.559.30:FF:000001">
    <property type="entry name" value="Non-ribosomal peptide synthetase"/>
    <property type="match status" value="1"/>
</dbReference>
<dbReference type="InterPro" id="IPR009081">
    <property type="entry name" value="PP-bd_ACP"/>
</dbReference>
<feature type="domain" description="Carrier" evidence="6">
    <location>
        <begin position="962"/>
        <end position="1037"/>
    </location>
</feature>
<keyword evidence="5" id="KW-0436">Ligase</keyword>
<gene>
    <name evidence="7" type="ORF">KCX74_16405</name>
</gene>
<dbReference type="GO" id="GO:0005829">
    <property type="term" value="C:cytosol"/>
    <property type="evidence" value="ECO:0007669"/>
    <property type="project" value="TreeGrafter"/>
</dbReference>
<evidence type="ECO:0000259" key="6">
    <source>
        <dbReference type="PROSITE" id="PS50075"/>
    </source>
</evidence>
<dbReference type="FunFam" id="3.30.300.30:FF:000010">
    <property type="entry name" value="Enterobactin synthetase component F"/>
    <property type="match status" value="2"/>
</dbReference>
<evidence type="ECO:0000313" key="8">
    <source>
        <dbReference type="Proteomes" id="UP000675284"/>
    </source>
</evidence>
<accession>A0A941IBD1</accession>
<dbReference type="SUPFAM" id="SSF47336">
    <property type="entry name" value="ACP-like"/>
    <property type="match status" value="2"/>
</dbReference>
<keyword evidence="8" id="KW-1185">Reference proteome</keyword>
<dbReference type="Gene3D" id="1.10.1200.10">
    <property type="entry name" value="ACP-like"/>
    <property type="match status" value="1"/>
</dbReference>
<dbReference type="InterPro" id="IPR001031">
    <property type="entry name" value="Thioesterase"/>
</dbReference>
<name>A0A941IBD1_9BACI</name>
<dbReference type="SMART" id="SM00823">
    <property type="entry name" value="PKS_PP"/>
    <property type="match status" value="2"/>
</dbReference>
<sequence length="2382" mass="268229">MTTMEHKRFPLTGAQTGIWFAQKLDPNNPIYNTGEYVDIIGNLEMNYFKQAIRQTIVEAESLHVNIEEDLEGLSQFIQLERGFSIDYIDARDQSCPSHFAKKWMKDDLSQPIDFAQDLLFKQVIFQLDDNRYFWYQKIHHIAADAFGFSLISQRVASLYTSFLQGKKGDEGSAFGSFIKVISENRKYRESEKFQVDRDFWMNHFSDHPEVVSLADRSTKLPAYYISDTTYVDNAIFTSLHNKSREHKGSWHEIIIAALAIYVHRMTGEENVILSLPMMNRFGTSSLHVPATVMNILPLRLSLQADLSLHDLIQQIQQEIRVIRKHQHYRHEDLQRDLKLLGSNQRLIGPQINIMPFDYTLRFGEAKGTTYKLSTGPVEDLSLNIYDQKNDSGLRFDLDANPNAYHEEEVHLHLRRIKKLVEDIANSSMKQAIGRFHLLLKEERQQVLEDWNPACREMADKPLLTRFEEQVKTNSERIAVEFGEKKLSYAELNGRANQIAHLLRKRGVKRGHFVAIMLPRSDEMLIAILAVLKNGAAYLPIDPSYPEDRITYMLEDAQPACVITSVKDQISLEKEEVIVVNLDDNNIQEELTFSNNQTFPSPIVSGREPVYMIYTSGSTGRPKGVVVTNEGLINFLESMQLKFNIQATDRLLAVTTIAFDISALELFLPILNGATSVIVDKETIQDAAKLAQAIEAKNITIMQATPTLWQTLVTYRPNAIQGLQALVGGEALAAKLMEDLLALDCNITNLYGPTETTIWSTAMPITGNEAKPFIGRPIENTKVYILDAALNPLPPNVPGDLYIAGKGLANGYLNRPGLTAARFIANPFSHSGERMYYTGDIAKWRNDGTIDYISRSDHQVKLRGFRIEPGEIENVLMTHPDVEQAAVVVFADQLNNHRLVAYLVADELLDKNKIRDHVQDKLPDYMEPSAYLIIPSLPLTPNGKLDRKALPAPDMDQVVSDREPRSPQEEIVCDLFAKVLGVNRVGIDDNFFDLGGHSLLAGQLINHIRQIFNVDIGISKLFAAPTVVSFVDEINDGKLARPPIKKMEKPANIPLSFAQQRLWFLHQLEGASATYNIPVVVELTGNLNINALEQSIYDVVDRHQSLRTIFPETEGNTLQLILSIKEANPVIHRRQIDKTEVNEAIHSEITYCFNLSEEPSFRVTLLQIEKNRFVLVLLIHHIVGDGWSLRPLVQDLESAYQQRSKGEVPNWPALPLDYIDFVLWQEALLGSENNRTSLMANQLNYWKQELANLPDQLDLPTDYSRPVESTYQGDSYYFTINPELHHHLLKISKHNGVSLFMVLQGGFTALLTRLGAGQDIPLGTPVAGRNDDAVEEIVGLFINTIVLRTDTSGNPSFRELLQRIRHTNLNAYEHQDVPFERLVEELNPVRSRSKHPLFQIMFALQNTPNPSLDLPEVESDITVKSVGAAKFDLTVEFQEYRNQEGNPDGVKGMVEYSTDLFNHQTIDHMFQRFLQLLESAIIDVDQPIGKLTILGSCEKEMILSDWSRKKMEVAENILPDLFEKQVANYPHAEAIVCNNTSLTYEDINQQANRLAHLLIEKGVGPNQFVALAMSRSIDMIIGLLGILKAGAGYVPLDPNYPKARITYMYNNAQPVCLITNHQHKEKFIHDDPTFIIVLDEKRTTHQLNKQKTSNPTNSDRNGSLSPYHPAYIIYTSGSTGNPKGVVIPHQNVVRLFGATEHWFHFHAEDVWTLFHSYAFDFSVWEMWGALLYGGKLVIVPHEISRSPEAFLKLLVDEKVTVLNQTPSAFYQLIQVDRQMEDVSQELNLRYVIFGGEALDLHRLEEWYERHEENYPQLINMYGITETTVHVSYKELDKASIALNANSIIGQGIPDLGVYVLDDYLNPVPPGVVGELYVSGAGMALGYLGRPDLTADRFIANPYGTSGSRMYRTGDLACWKHDGSLDYIGRADQQVKLRGFRIELGEIEAVLTKHPGIDDVVVMVREDQPGDERLVAYITCKGDMKAEEENWKVFAAKQLPEYMVPSAYVMIETFPLTPNGKLDKKSLPVPEYGTSNAYRIPRTPQEEILCDLFAEILDLPQVGIDDGFFDLGGHSLLAVQLMTRIKQVLGVDLNIGTLFAAPSVAGLADQLSEEGDHHALDVLLPLRESGIQAPLFCVHPAGGLSWCYAGLLNSLGKDFPIYGIQARGIADSGQLPPSIDDMASEYIQAIKQVQPNGPYQLLGWSLGGNVIHAMATQLQEQGDTVSLVAMLDAYPSHFLPIKNTPDDEESLVALLALGGFDPETLGDEALNFENALKILRNNGSALASLGDQTILNLKETYGNSVRILSEYKPKAYSGDVLFFRSTIIPEWFDEISPETWRPYINGDMEVYDIHCRHKDMCQPEPLAEIGDILLQNLLQLQANE</sequence>
<dbReference type="NCBIfam" id="NF003417">
    <property type="entry name" value="PRK04813.1"/>
    <property type="match status" value="2"/>
</dbReference>
<dbReference type="CDD" id="cd17643">
    <property type="entry name" value="A_NRPS_Cytc1-like"/>
    <property type="match status" value="1"/>
</dbReference>
<dbReference type="SMART" id="SM00824">
    <property type="entry name" value="PKS_TE"/>
    <property type="match status" value="1"/>
</dbReference>
<organism evidence="7 8">
    <name type="scientific">Virgibacillus salarius</name>
    <dbReference type="NCBI Taxonomy" id="447199"/>
    <lineage>
        <taxon>Bacteria</taxon>
        <taxon>Bacillati</taxon>
        <taxon>Bacillota</taxon>
        <taxon>Bacilli</taxon>
        <taxon>Bacillales</taxon>
        <taxon>Bacillaceae</taxon>
        <taxon>Virgibacillus</taxon>
    </lineage>
</organism>
<keyword evidence="4" id="KW-0597">Phosphoprotein</keyword>
<dbReference type="InterPro" id="IPR042099">
    <property type="entry name" value="ANL_N_sf"/>
</dbReference>
<dbReference type="Pfam" id="PF00975">
    <property type="entry name" value="Thioesterase"/>
    <property type="match status" value="1"/>
</dbReference>
<protein>
    <submittedName>
        <fullName evidence="7">Amino acid adenylation domain-containing protein</fullName>
    </submittedName>
</protein>
<dbReference type="Gene3D" id="3.40.50.1820">
    <property type="entry name" value="alpha/beta hydrolase"/>
    <property type="match status" value="1"/>
</dbReference>
<dbReference type="InterPro" id="IPR001242">
    <property type="entry name" value="Condensation_dom"/>
</dbReference>
<dbReference type="SUPFAM" id="SSF52777">
    <property type="entry name" value="CoA-dependent acyltransferases"/>
    <property type="match status" value="4"/>
</dbReference>
<evidence type="ECO:0000313" key="7">
    <source>
        <dbReference type="EMBL" id="MBR7797613.1"/>
    </source>
</evidence>
<dbReference type="Pfam" id="PF00668">
    <property type="entry name" value="Condensation"/>
    <property type="match status" value="2"/>
</dbReference>
<dbReference type="PANTHER" id="PTHR45527:SF14">
    <property type="entry name" value="PLIPASTATIN SYNTHASE SUBUNIT B"/>
    <property type="match status" value="1"/>
</dbReference>
<dbReference type="PANTHER" id="PTHR45527">
    <property type="entry name" value="NONRIBOSOMAL PEPTIDE SYNTHETASE"/>
    <property type="match status" value="1"/>
</dbReference>
<dbReference type="Gene3D" id="3.30.559.10">
    <property type="entry name" value="Chloramphenicol acetyltransferase-like domain"/>
    <property type="match status" value="2"/>
</dbReference>
<dbReference type="EMBL" id="JAGSOT010000062">
    <property type="protein sequence ID" value="MBR7797613.1"/>
    <property type="molecule type" value="Genomic_DNA"/>
</dbReference>
<comment type="similarity">
    <text evidence="2">Belongs to the ATP-dependent AMP-binding enzyme family.</text>
</comment>
<dbReference type="GO" id="GO:0043041">
    <property type="term" value="P:amino acid activation for nonribosomal peptide biosynthetic process"/>
    <property type="evidence" value="ECO:0007669"/>
    <property type="project" value="TreeGrafter"/>
</dbReference>
<dbReference type="CDD" id="cd12116">
    <property type="entry name" value="A_NRPS_Ta1_like"/>
    <property type="match status" value="1"/>
</dbReference>
<dbReference type="SUPFAM" id="SSF56801">
    <property type="entry name" value="Acetyl-CoA synthetase-like"/>
    <property type="match status" value="2"/>
</dbReference>
<dbReference type="InterPro" id="IPR010071">
    <property type="entry name" value="AA_adenyl_dom"/>
</dbReference>
<dbReference type="InterPro" id="IPR036736">
    <property type="entry name" value="ACP-like_sf"/>
</dbReference>
<dbReference type="RefSeq" id="WP_166530797.1">
    <property type="nucleotide sequence ID" value="NZ_JAGSOT010000062.1"/>
</dbReference>
<feature type="domain" description="Carrier" evidence="6">
    <location>
        <begin position="2038"/>
        <end position="2113"/>
    </location>
</feature>
<dbReference type="Gene3D" id="2.30.38.10">
    <property type="entry name" value="Luciferase, Domain 3"/>
    <property type="match status" value="1"/>
</dbReference>
<evidence type="ECO:0000256" key="1">
    <source>
        <dbReference type="ARBA" id="ARBA00001957"/>
    </source>
</evidence>
<comment type="cofactor">
    <cofactor evidence="1">
        <name>pantetheine 4'-phosphate</name>
        <dbReference type="ChEBI" id="CHEBI:47942"/>
    </cofactor>
</comment>
<dbReference type="GO" id="GO:0072330">
    <property type="term" value="P:monocarboxylic acid biosynthetic process"/>
    <property type="evidence" value="ECO:0007669"/>
    <property type="project" value="UniProtKB-ARBA"/>
</dbReference>
<dbReference type="NCBIfam" id="TIGR01733">
    <property type="entry name" value="AA-adenyl-dom"/>
    <property type="match status" value="2"/>
</dbReference>
<dbReference type="CDD" id="cd19538">
    <property type="entry name" value="LCL_NRPS"/>
    <property type="match status" value="1"/>
</dbReference>
<evidence type="ECO:0000256" key="4">
    <source>
        <dbReference type="ARBA" id="ARBA00022553"/>
    </source>
</evidence>
<dbReference type="InterPro" id="IPR020845">
    <property type="entry name" value="AMP-binding_CS"/>
</dbReference>
<dbReference type="GO" id="GO:0031177">
    <property type="term" value="F:phosphopantetheine binding"/>
    <property type="evidence" value="ECO:0007669"/>
    <property type="project" value="InterPro"/>
</dbReference>
<evidence type="ECO:0000256" key="2">
    <source>
        <dbReference type="ARBA" id="ARBA00006432"/>
    </source>
</evidence>
<dbReference type="FunFam" id="3.40.50.12780:FF:000012">
    <property type="entry name" value="Non-ribosomal peptide synthetase"/>
    <property type="match status" value="2"/>
</dbReference>
<dbReference type="Pfam" id="PF00501">
    <property type="entry name" value="AMP-binding"/>
    <property type="match status" value="2"/>
</dbReference>
<dbReference type="InterPro" id="IPR029058">
    <property type="entry name" value="AB_hydrolase_fold"/>
</dbReference>
<evidence type="ECO:0000256" key="3">
    <source>
        <dbReference type="ARBA" id="ARBA00022450"/>
    </source>
</evidence>
<dbReference type="Proteomes" id="UP000675284">
    <property type="component" value="Unassembled WGS sequence"/>
</dbReference>
<dbReference type="Gene3D" id="3.30.559.30">
    <property type="entry name" value="Nonribosomal peptide synthetase, condensation domain"/>
    <property type="match status" value="2"/>
</dbReference>
<dbReference type="InterPro" id="IPR020802">
    <property type="entry name" value="TesA-like"/>
</dbReference>
<dbReference type="FunFam" id="1.10.1200.10:FF:000016">
    <property type="entry name" value="Non-ribosomal peptide synthase"/>
    <property type="match status" value="1"/>
</dbReference>
<dbReference type="InterPro" id="IPR023213">
    <property type="entry name" value="CAT-like_dom_sf"/>
</dbReference>
<dbReference type="Pfam" id="PF00550">
    <property type="entry name" value="PP-binding"/>
    <property type="match status" value="2"/>
</dbReference>
<dbReference type="Gene3D" id="3.40.50.980">
    <property type="match status" value="2"/>
</dbReference>
<proteinExistence type="inferred from homology"/>
<reference evidence="7" key="1">
    <citation type="submission" date="2021-04" db="EMBL/GenBank/DDBJ databases">
        <title>Isolation and polyphasic classification of algal microorganism.</title>
        <authorList>
            <person name="Wang S."/>
        </authorList>
    </citation>
    <scope>NUCLEOTIDE SEQUENCE</scope>
    <source>
        <strain evidence="7">720a</strain>
    </source>
</reference>
<dbReference type="Pfam" id="PF13193">
    <property type="entry name" value="AMP-binding_C"/>
    <property type="match status" value="2"/>
</dbReference>
<dbReference type="FunFam" id="3.40.50.980:FF:000001">
    <property type="entry name" value="Non-ribosomal peptide synthetase"/>
    <property type="match status" value="2"/>
</dbReference>
<dbReference type="PROSITE" id="PS00455">
    <property type="entry name" value="AMP_BINDING"/>
    <property type="match status" value="2"/>
</dbReference>